<comment type="caution">
    <text evidence="5">The sequence shown here is derived from an EMBL/GenBank/DDBJ whole genome shotgun (WGS) entry which is preliminary data.</text>
</comment>
<dbReference type="PRINTS" id="PR00598">
    <property type="entry name" value="HTHMARR"/>
</dbReference>
<keyword evidence="2" id="KW-0238">DNA-binding</keyword>
<dbReference type="EMBL" id="JADPRT010000016">
    <property type="protein sequence ID" value="MBF9072355.1"/>
    <property type="molecule type" value="Genomic_DNA"/>
</dbReference>
<dbReference type="CDD" id="cd00090">
    <property type="entry name" value="HTH_ARSR"/>
    <property type="match status" value="1"/>
</dbReference>
<evidence type="ECO:0000259" key="4">
    <source>
        <dbReference type="PROSITE" id="PS50995"/>
    </source>
</evidence>
<dbReference type="PANTHER" id="PTHR33164:SF57">
    <property type="entry name" value="MARR-FAMILY TRANSCRIPTIONAL REGULATOR"/>
    <property type="match status" value="1"/>
</dbReference>
<reference evidence="5" key="1">
    <citation type="submission" date="2020-11" db="EMBL/GenBank/DDBJ databases">
        <title>Isolation and identification of active actinomycetes.</title>
        <authorList>
            <person name="Yu B."/>
        </authorList>
    </citation>
    <scope>NUCLEOTIDE SEQUENCE</scope>
    <source>
        <strain evidence="5">NEAU-YB345</strain>
    </source>
</reference>
<evidence type="ECO:0000313" key="5">
    <source>
        <dbReference type="EMBL" id="MBF9072355.1"/>
    </source>
</evidence>
<dbReference type="Pfam" id="PF01047">
    <property type="entry name" value="MarR"/>
    <property type="match status" value="1"/>
</dbReference>
<dbReference type="SUPFAM" id="SSF46785">
    <property type="entry name" value="Winged helix' DNA-binding domain"/>
    <property type="match status" value="1"/>
</dbReference>
<dbReference type="Gene3D" id="1.10.10.10">
    <property type="entry name" value="Winged helix-like DNA-binding domain superfamily/Winged helix DNA-binding domain"/>
    <property type="match status" value="1"/>
</dbReference>
<keyword evidence="6" id="KW-1185">Reference proteome</keyword>
<dbReference type="PANTHER" id="PTHR33164">
    <property type="entry name" value="TRANSCRIPTIONAL REGULATOR, MARR FAMILY"/>
    <property type="match status" value="1"/>
</dbReference>
<name>A0A931B6Y6_9ACTN</name>
<dbReference type="InterPro" id="IPR000835">
    <property type="entry name" value="HTH_MarR-typ"/>
</dbReference>
<dbReference type="PROSITE" id="PS50995">
    <property type="entry name" value="HTH_MARR_2"/>
    <property type="match status" value="1"/>
</dbReference>
<feature type="domain" description="HTH marR-type" evidence="4">
    <location>
        <begin position="7"/>
        <end position="137"/>
    </location>
</feature>
<dbReference type="GO" id="GO:0003700">
    <property type="term" value="F:DNA-binding transcription factor activity"/>
    <property type="evidence" value="ECO:0007669"/>
    <property type="project" value="InterPro"/>
</dbReference>
<dbReference type="GO" id="GO:0003677">
    <property type="term" value="F:DNA binding"/>
    <property type="evidence" value="ECO:0007669"/>
    <property type="project" value="UniProtKB-KW"/>
</dbReference>
<dbReference type="SMART" id="SM00347">
    <property type="entry name" value="HTH_MARR"/>
    <property type="match status" value="1"/>
</dbReference>
<keyword evidence="1" id="KW-0805">Transcription regulation</keyword>
<dbReference type="AlphaFoldDB" id="A0A931B6Y6"/>
<sequence length="157" mass="17142">MATRERCEDLVRTLSALGAVSRGLGRALPQECAPASVSTLRMLSQYGQMRTGELSERLGVDMSVTSRHVAYLAEQGWIERRPDPHDKRSRLLSLTPAGEAVLGEASSLIAEALADFLHDWADDEVTQLATLMARLRESFDDGRPRACPRPAPVPATS</sequence>
<dbReference type="InterPro" id="IPR011991">
    <property type="entry name" value="ArsR-like_HTH"/>
</dbReference>
<evidence type="ECO:0000256" key="3">
    <source>
        <dbReference type="ARBA" id="ARBA00023163"/>
    </source>
</evidence>
<dbReference type="InterPro" id="IPR039422">
    <property type="entry name" value="MarR/SlyA-like"/>
</dbReference>
<keyword evidence="3" id="KW-0804">Transcription</keyword>
<proteinExistence type="predicted"/>
<dbReference type="InterPro" id="IPR023187">
    <property type="entry name" value="Tscrpt_reg_MarR-type_CS"/>
</dbReference>
<evidence type="ECO:0000256" key="1">
    <source>
        <dbReference type="ARBA" id="ARBA00023015"/>
    </source>
</evidence>
<dbReference type="PROSITE" id="PS01117">
    <property type="entry name" value="HTH_MARR_1"/>
    <property type="match status" value="1"/>
</dbReference>
<accession>A0A931B6Y6</accession>
<evidence type="ECO:0000256" key="2">
    <source>
        <dbReference type="ARBA" id="ARBA00023125"/>
    </source>
</evidence>
<dbReference type="Proteomes" id="UP000657385">
    <property type="component" value="Unassembled WGS sequence"/>
</dbReference>
<dbReference type="RefSeq" id="WP_196197527.1">
    <property type="nucleotide sequence ID" value="NZ_JADPRT010000016.1"/>
</dbReference>
<gene>
    <name evidence="5" type="ORF">I2501_30455</name>
</gene>
<dbReference type="InterPro" id="IPR036390">
    <property type="entry name" value="WH_DNA-bd_sf"/>
</dbReference>
<evidence type="ECO:0000313" key="6">
    <source>
        <dbReference type="Proteomes" id="UP000657385"/>
    </source>
</evidence>
<protein>
    <submittedName>
        <fullName evidence="5">MarR family transcriptional regulator</fullName>
    </submittedName>
</protein>
<organism evidence="5 6">
    <name type="scientific">Streptacidiphilus fuscans</name>
    <dbReference type="NCBI Taxonomy" id="2789292"/>
    <lineage>
        <taxon>Bacteria</taxon>
        <taxon>Bacillati</taxon>
        <taxon>Actinomycetota</taxon>
        <taxon>Actinomycetes</taxon>
        <taxon>Kitasatosporales</taxon>
        <taxon>Streptomycetaceae</taxon>
        <taxon>Streptacidiphilus</taxon>
    </lineage>
</organism>
<dbReference type="InterPro" id="IPR036388">
    <property type="entry name" value="WH-like_DNA-bd_sf"/>
</dbReference>
<dbReference type="GO" id="GO:0006950">
    <property type="term" value="P:response to stress"/>
    <property type="evidence" value="ECO:0007669"/>
    <property type="project" value="TreeGrafter"/>
</dbReference>